<dbReference type="Pfam" id="PF06985">
    <property type="entry name" value="HET"/>
    <property type="match status" value="1"/>
</dbReference>
<dbReference type="AlphaFoldDB" id="A0AAV9V1Z9"/>
<organism evidence="2 3">
    <name type="scientific">Orbilia blumenaviensis</name>
    <dbReference type="NCBI Taxonomy" id="1796055"/>
    <lineage>
        <taxon>Eukaryota</taxon>
        <taxon>Fungi</taxon>
        <taxon>Dikarya</taxon>
        <taxon>Ascomycota</taxon>
        <taxon>Pezizomycotina</taxon>
        <taxon>Orbiliomycetes</taxon>
        <taxon>Orbiliales</taxon>
        <taxon>Orbiliaceae</taxon>
        <taxon>Orbilia</taxon>
    </lineage>
</organism>
<evidence type="ECO:0000259" key="1">
    <source>
        <dbReference type="Pfam" id="PF06985"/>
    </source>
</evidence>
<dbReference type="Proteomes" id="UP001373714">
    <property type="component" value="Unassembled WGS sequence"/>
</dbReference>
<dbReference type="EMBL" id="JAVHNS010000006">
    <property type="protein sequence ID" value="KAK6352513.1"/>
    <property type="molecule type" value="Genomic_DNA"/>
</dbReference>
<evidence type="ECO:0000313" key="3">
    <source>
        <dbReference type="Proteomes" id="UP001373714"/>
    </source>
</evidence>
<keyword evidence="3" id="KW-1185">Reference proteome</keyword>
<evidence type="ECO:0000313" key="2">
    <source>
        <dbReference type="EMBL" id="KAK6352513.1"/>
    </source>
</evidence>
<feature type="domain" description="Heterokaryon incompatibility" evidence="1">
    <location>
        <begin position="313"/>
        <end position="395"/>
    </location>
</feature>
<comment type="caution">
    <text evidence="2">The sequence shown here is derived from an EMBL/GenBank/DDBJ whole genome shotgun (WGS) entry which is preliminary data.</text>
</comment>
<dbReference type="InterPro" id="IPR010730">
    <property type="entry name" value="HET"/>
</dbReference>
<proteinExistence type="predicted"/>
<protein>
    <recommendedName>
        <fullName evidence="1">Heterokaryon incompatibility domain-containing protein</fullName>
    </recommendedName>
</protein>
<name>A0AAV9V1Z9_9PEZI</name>
<accession>A0AAV9V1Z9</accession>
<sequence>MSTLDSASSSLFRPPKWLGFLHANYPISPFSSYLETRDLTLSSPGPPNLLSKLQSWLTFGVLECVTQSPIDESLLILTDSDSLPVLSRSNIPTIMSSWVERIKNGRSDEYRAWSKRVNSTLGQLRSIMITMLAKRTFYSNPSILSYEDATAMILTIGCIAEAIVATKMAFHPSVAEPMGFSWSTLWIPEYRRIYEKELVDERGWCRFTVSSVIGSLGLCGLEYLSRLRFSGEKHKACTDDICQANMVDVDNYKPKHTNGCDQGVCIYSKPNAEMVVDELKAGNIPIMVIEGDDIQKGGRTVEIMTAKSDEIPYLAISHVWADGLGSTTEDGLPTCQIRRIANLVATVLPKATGNETPKLAFWMDSLCIPNNSSVRKKAIGLMARTYTEAEAVLVLDSAILSIPSTLPREALAVHILTSGWMRRLWTLQEAVLAKKLFFLCGDGHVVQLADVIPAPDNMLLYPEQTDIASELFRLTKWRLYNTYTIGDVARALRWRATSRASDETLAIASLLGKDPASLAGLPPETRMKELLLRLKEVPRNILFLSASKMDIDGFRWAPISLMATHGGAKGGSQVATQTVKDGGRMCTVTEDGLNGLYYAILFPLATLQFDKTWGLIDRKGSRYYLITEPDKQDEEDYQCNLILLDEAIQRGGAVKGIAALRIIDDKSQQEQRPVCRYRRRLVMRDYPEVDFKKVAAKGITIIDISTVGLINIRVT</sequence>
<dbReference type="PANTHER" id="PTHR39596:SF3">
    <property type="entry name" value="HETEROKARYON INCOMPATIBILITY DOMAIN-CONTAINING PROTEIN"/>
    <property type="match status" value="1"/>
</dbReference>
<dbReference type="PANTHER" id="PTHR39596">
    <property type="match status" value="1"/>
</dbReference>
<gene>
    <name evidence="2" type="ORF">TWF730_009337</name>
</gene>
<reference evidence="2 3" key="1">
    <citation type="submission" date="2019-10" db="EMBL/GenBank/DDBJ databases">
        <authorList>
            <person name="Palmer J.M."/>
        </authorList>
    </citation>
    <scope>NUCLEOTIDE SEQUENCE [LARGE SCALE GENOMIC DNA]</scope>
    <source>
        <strain evidence="2 3">TWF730</strain>
    </source>
</reference>